<dbReference type="AlphaFoldDB" id="A0A2R8AUW3"/>
<dbReference type="Proteomes" id="UP000244904">
    <property type="component" value="Unassembled WGS sequence"/>
</dbReference>
<keyword evidence="2" id="KW-1185">Reference proteome</keyword>
<reference evidence="2" key="1">
    <citation type="submission" date="2018-03" db="EMBL/GenBank/DDBJ databases">
        <authorList>
            <person name="Rodrigo-Torres L."/>
            <person name="Arahal R. D."/>
            <person name="Lucena T."/>
        </authorList>
    </citation>
    <scope>NUCLEOTIDE SEQUENCE [LARGE SCALE GENOMIC DNA]</scope>
    <source>
        <strain evidence="2">CECT 8871</strain>
    </source>
</reference>
<sequence length="71" mass="7987">MALTDTHAVSHGNIFSNIFAAIGRAFVHAAESNHRMQKIQYLTSLSDAELAARGIKREDIARHVFRDVFYV</sequence>
<proteinExistence type="predicted"/>
<evidence type="ECO:0000313" key="2">
    <source>
        <dbReference type="Proteomes" id="UP000244904"/>
    </source>
</evidence>
<name>A0A2R8AUW3_9RHOB</name>
<dbReference type="OrthoDB" id="7867799at2"/>
<organism evidence="1 2">
    <name type="scientific">Pseudoprimorskyibacter insulae</name>
    <dbReference type="NCBI Taxonomy" id="1695997"/>
    <lineage>
        <taxon>Bacteria</taxon>
        <taxon>Pseudomonadati</taxon>
        <taxon>Pseudomonadota</taxon>
        <taxon>Alphaproteobacteria</taxon>
        <taxon>Rhodobacterales</taxon>
        <taxon>Paracoccaceae</taxon>
        <taxon>Pseudoprimorskyibacter</taxon>
    </lineage>
</organism>
<dbReference type="EMBL" id="OMOJ01000002">
    <property type="protein sequence ID" value="SPF79811.1"/>
    <property type="molecule type" value="Genomic_DNA"/>
</dbReference>
<dbReference type="RefSeq" id="WP_108885647.1">
    <property type="nucleotide sequence ID" value="NZ_OMOJ01000002.1"/>
</dbReference>
<gene>
    <name evidence="1" type="ORF">PRI8871_01609</name>
</gene>
<accession>A0A2R8AUW3</accession>
<evidence type="ECO:0008006" key="3">
    <source>
        <dbReference type="Google" id="ProtNLM"/>
    </source>
</evidence>
<evidence type="ECO:0000313" key="1">
    <source>
        <dbReference type="EMBL" id="SPF79811.1"/>
    </source>
</evidence>
<protein>
    <recommendedName>
        <fullName evidence="3">DUF1127 domain-containing protein</fullName>
    </recommendedName>
</protein>